<dbReference type="SUPFAM" id="SSF52833">
    <property type="entry name" value="Thioredoxin-like"/>
    <property type="match status" value="1"/>
</dbReference>
<gene>
    <name evidence="1" type="ORF">FA014_09465</name>
</gene>
<protein>
    <submittedName>
        <fullName evidence="1">Glutaredoxin family protein</fullName>
    </submittedName>
</protein>
<dbReference type="RefSeq" id="WP_154729442.1">
    <property type="nucleotide sequence ID" value="NZ_SZYE01000061.1"/>
</dbReference>
<proteinExistence type="predicted"/>
<comment type="caution">
    <text evidence="1">The sequence shown here is derived from an EMBL/GenBank/DDBJ whole genome shotgun (WGS) entry which is preliminary data.</text>
</comment>
<accession>A0A7Z8JZ35</accession>
<organism evidence="1 2">
    <name type="scientific">Cellulomonas hominis</name>
    <dbReference type="NCBI Taxonomy" id="156981"/>
    <lineage>
        <taxon>Bacteria</taxon>
        <taxon>Bacillati</taxon>
        <taxon>Actinomycetota</taxon>
        <taxon>Actinomycetes</taxon>
        <taxon>Micrococcales</taxon>
        <taxon>Cellulomonadaceae</taxon>
        <taxon>Cellulomonas</taxon>
    </lineage>
</organism>
<dbReference type="EMBL" id="SZYE01000061">
    <property type="protein sequence ID" value="TKR23784.1"/>
    <property type="molecule type" value="Genomic_DNA"/>
</dbReference>
<dbReference type="Pfam" id="PF05768">
    <property type="entry name" value="Glrx-like"/>
    <property type="match status" value="1"/>
</dbReference>
<name>A0A7Z8JZ35_9CELL</name>
<dbReference type="AlphaFoldDB" id="A0A7Z8JZ35"/>
<dbReference type="Proteomes" id="UP000308121">
    <property type="component" value="Unassembled WGS sequence"/>
</dbReference>
<reference evidence="1 2" key="1">
    <citation type="submission" date="2019-05" db="EMBL/GenBank/DDBJ databases">
        <title>Genome sequence of Cellulomonas hominis strain CS1.</title>
        <authorList>
            <person name="Belmont J."/>
            <person name="Maclea K.S."/>
        </authorList>
    </citation>
    <scope>NUCLEOTIDE SEQUENCE [LARGE SCALE GENOMIC DNA]</scope>
    <source>
        <strain evidence="1 2">CS1</strain>
    </source>
</reference>
<dbReference type="Gene3D" id="3.40.30.10">
    <property type="entry name" value="Glutaredoxin"/>
    <property type="match status" value="1"/>
</dbReference>
<dbReference type="OrthoDB" id="8779161at2"/>
<sequence length="96" mass="10092">MPTTAEGPGPRLVLYSRPGCHLCDAARDLVASVAAERGEPWVEVDVDAGGTARDGRTLAAAYGELLPVVEVDGARVGYWQIDRDRLVDALAASSQA</sequence>
<dbReference type="InterPro" id="IPR036249">
    <property type="entry name" value="Thioredoxin-like_sf"/>
</dbReference>
<evidence type="ECO:0000313" key="1">
    <source>
        <dbReference type="EMBL" id="TKR23784.1"/>
    </source>
</evidence>
<dbReference type="InterPro" id="IPR008554">
    <property type="entry name" value="Glutaredoxin-like"/>
</dbReference>
<evidence type="ECO:0000313" key="2">
    <source>
        <dbReference type="Proteomes" id="UP000308121"/>
    </source>
</evidence>